<dbReference type="EMBL" id="BIXY01000049">
    <property type="protein sequence ID" value="GCF09702.1"/>
    <property type="molecule type" value="Genomic_DNA"/>
</dbReference>
<proteinExistence type="predicted"/>
<reference evidence="1 2" key="1">
    <citation type="submission" date="2019-01" db="EMBL/GenBank/DDBJ databases">
        <title>Draft genome sequence of Dictyobacter sp. Uno17.</title>
        <authorList>
            <person name="Wang C.M."/>
            <person name="Zheng Y."/>
            <person name="Sakai Y."/>
            <person name="Abe K."/>
            <person name="Yokota A."/>
            <person name="Yabe S."/>
        </authorList>
    </citation>
    <scope>NUCLEOTIDE SEQUENCE [LARGE SCALE GENOMIC DNA]</scope>
    <source>
        <strain evidence="1 2">Uno17</strain>
    </source>
</reference>
<dbReference type="InterPro" id="IPR008928">
    <property type="entry name" value="6-hairpin_glycosidase_sf"/>
</dbReference>
<dbReference type="SUPFAM" id="SSF48208">
    <property type="entry name" value="Six-hairpin glycosidases"/>
    <property type="match status" value="1"/>
</dbReference>
<dbReference type="AlphaFoldDB" id="A0A5A5TE52"/>
<protein>
    <recommendedName>
        <fullName evidence="3">D-glucuronyl C5-epimerase C-terminal domain-containing protein</fullName>
    </recommendedName>
</protein>
<accession>A0A5A5TE52</accession>
<evidence type="ECO:0008006" key="3">
    <source>
        <dbReference type="Google" id="ProtNLM"/>
    </source>
</evidence>
<organism evidence="1 2">
    <name type="scientific">Dictyobacter arantiisoli</name>
    <dbReference type="NCBI Taxonomy" id="2014874"/>
    <lineage>
        <taxon>Bacteria</taxon>
        <taxon>Bacillati</taxon>
        <taxon>Chloroflexota</taxon>
        <taxon>Ktedonobacteria</taxon>
        <taxon>Ktedonobacterales</taxon>
        <taxon>Dictyobacteraceae</taxon>
        <taxon>Dictyobacter</taxon>
    </lineage>
</organism>
<evidence type="ECO:0000313" key="2">
    <source>
        <dbReference type="Proteomes" id="UP000322530"/>
    </source>
</evidence>
<dbReference type="Gene3D" id="1.50.10.20">
    <property type="match status" value="1"/>
</dbReference>
<evidence type="ECO:0000313" key="1">
    <source>
        <dbReference type="EMBL" id="GCF09702.1"/>
    </source>
</evidence>
<dbReference type="GO" id="GO:0005975">
    <property type="term" value="P:carbohydrate metabolic process"/>
    <property type="evidence" value="ECO:0007669"/>
    <property type="project" value="InterPro"/>
</dbReference>
<gene>
    <name evidence="1" type="ORF">KDI_32660</name>
</gene>
<name>A0A5A5TE52_9CHLR</name>
<dbReference type="Proteomes" id="UP000322530">
    <property type="component" value="Unassembled WGS sequence"/>
</dbReference>
<keyword evidence="2" id="KW-1185">Reference proteome</keyword>
<comment type="caution">
    <text evidence="1">The sequence shown here is derived from an EMBL/GenBank/DDBJ whole genome shotgun (WGS) entry which is preliminary data.</text>
</comment>
<sequence length="433" mass="48602">MLACSDRAPVVHHQAHKTIASRAASVPPAGQLAGQRQWQDTIGQDSPEIDTLARQVLANIRAHGWNPQAQTKGIVTGGLFINWKMDDPRHTNALRQGMDDATSGSHDPQVDLFYLNALAEYQTLHPNDHTFVAETQKALHLIQQEFARYSLPKGWIYFYLLRDGKLLHNDELIQDARAVASNYYTRWYDPTIGMVYNRAHTPGVYASEHSMTAGAALIDAGTRWQQSAWVQAGESTMKQVLSNAFNRSAHLFYNNMTVFSASQQQPMNTQAKPATEGAIVEALLRAYSVDHKQQYLDTAGAVLHSLFQSNLFDHQNGGLFFAKDLSTGMLQASYKETRAQIHVLIGLLHYNQALQALGQPVRFMAEEQQLIKLLATRFYQPTYHGYFYRMTPTFKIYTSSPGTGIGYENFFTTEAMGLALDSLQQTEVAHLTW</sequence>